<dbReference type="SUPFAM" id="SSF53300">
    <property type="entry name" value="vWA-like"/>
    <property type="match status" value="1"/>
</dbReference>
<dbReference type="InParanoid" id="F6ZX95"/>
<dbReference type="Pfam" id="PF00084">
    <property type="entry name" value="Sushi"/>
    <property type="match status" value="2"/>
</dbReference>
<dbReference type="PROSITE" id="PS50234">
    <property type="entry name" value="VWFA"/>
    <property type="match status" value="1"/>
</dbReference>
<comment type="caution">
    <text evidence="2">Lacks conserved residue(s) required for the propagation of feature annotation.</text>
</comment>
<dbReference type="EMBL" id="EAAA01001290">
    <property type="status" value="NOT_ANNOTATED_CDS"/>
    <property type="molecule type" value="Genomic_DNA"/>
</dbReference>
<dbReference type="InterPro" id="IPR050525">
    <property type="entry name" value="ECM_Assembly_Org"/>
</dbReference>
<dbReference type="SUPFAM" id="SSF57535">
    <property type="entry name" value="Complement control module/SCR domain"/>
    <property type="match status" value="2"/>
</dbReference>
<dbReference type="InterPro" id="IPR002035">
    <property type="entry name" value="VWF_A"/>
</dbReference>
<dbReference type="Ensembl" id="ENSCINT00000026306.2">
    <property type="protein sequence ID" value="ENSCINP00000026060.2"/>
    <property type="gene ID" value="ENSCING00000014397.2"/>
</dbReference>
<reference evidence="6" key="1">
    <citation type="journal article" date="2002" name="Science">
        <title>The draft genome of Ciona intestinalis: insights into chordate and vertebrate origins.</title>
        <authorList>
            <person name="Dehal P."/>
            <person name="Satou Y."/>
            <person name="Campbell R.K."/>
            <person name="Chapman J."/>
            <person name="Degnan B."/>
            <person name="De Tomaso A."/>
            <person name="Davidson B."/>
            <person name="Di Gregorio A."/>
            <person name="Gelpke M."/>
            <person name="Goodstein D.M."/>
            <person name="Harafuji N."/>
            <person name="Hastings K.E."/>
            <person name="Ho I."/>
            <person name="Hotta K."/>
            <person name="Huang W."/>
            <person name="Kawashima T."/>
            <person name="Lemaire P."/>
            <person name="Martinez D."/>
            <person name="Meinertzhagen I.A."/>
            <person name="Necula S."/>
            <person name="Nonaka M."/>
            <person name="Putnam N."/>
            <person name="Rash S."/>
            <person name="Saiga H."/>
            <person name="Satake M."/>
            <person name="Terry A."/>
            <person name="Yamada L."/>
            <person name="Wang H.G."/>
            <person name="Awazu S."/>
            <person name="Azumi K."/>
            <person name="Boore J."/>
            <person name="Branno M."/>
            <person name="Chin-Bow S."/>
            <person name="DeSantis R."/>
            <person name="Doyle S."/>
            <person name="Francino P."/>
            <person name="Keys D.N."/>
            <person name="Haga S."/>
            <person name="Hayashi H."/>
            <person name="Hino K."/>
            <person name="Imai K.S."/>
            <person name="Inaba K."/>
            <person name="Kano S."/>
            <person name="Kobayashi K."/>
            <person name="Kobayashi M."/>
            <person name="Lee B.I."/>
            <person name="Makabe K.W."/>
            <person name="Manohar C."/>
            <person name="Matassi G."/>
            <person name="Medina M."/>
            <person name="Mochizuki Y."/>
            <person name="Mount S."/>
            <person name="Morishita T."/>
            <person name="Miura S."/>
            <person name="Nakayama A."/>
            <person name="Nishizaka S."/>
            <person name="Nomoto H."/>
            <person name="Ohta F."/>
            <person name="Oishi K."/>
            <person name="Rigoutsos I."/>
            <person name="Sano M."/>
            <person name="Sasaki A."/>
            <person name="Sasakura Y."/>
            <person name="Shoguchi E."/>
            <person name="Shin-i T."/>
            <person name="Spagnuolo A."/>
            <person name="Stainier D."/>
            <person name="Suzuki M.M."/>
            <person name="Tassy O."/>
            <person name="Takatori N."/>
            <person name="Tokuoka M."/>
            <person name="Yagi K."/>
            <person name="Yoshizaki F."/>
            <person name="Wada S."/>
            <person name="Zhang C."/>
            <person name="Hyatt P.D."/>
            <person name="Larimer F."/>
            <person name="Detter C."/>
            <person name="Doggett N."/>
            <person name="Glavina T."/>
            <person name="Hawkins T."/>
            <person name="Richardson P."/>
            <person name="Lucas S."/>
            <person name="Kohara Y."/>
            <person name="Levine M."/>
            <person name="Satoh N."/>
            <person name="Rokhsar D.S."/>
        </authorList>
    </citation>
    <scope>NUCLEOTIDE SEQUENCE [LARGE SCALE GENOMIC DNA]</scope>
</reference>
<dbReference type="InterPro" id="IPR035976">
    <property type="entry name" value="Sushi/SCR/CCP_sf"/>
</dbReference>
<feature type="domain" description="Sushi" evidence="4">
    <location>
        <begin position="103"/>
        <end position="165"/>
    </location>
</feature>
<evidence type="ECO:0000313" key="6">
    <source>
        <dbReference type="Proteomes" id="UP000008144"/>
    </source>
</evidence>
<organism evidence="5 6">
    <name type="scientific">Ciona intestinalis</name>
    <name type="common">Transparent sea squirt</name>
    <name type="synonym">Ascidia intestinalis</name>
    <dbReference type="NCBI Taxonomy" id="7719"/>
    <lineage>
        <taxon>Eukaryota</taxon>
        <taxon>Metazoa</taxon>
        <taxon>Chordata</taxon>
        <taxon>Tunicata</taxon>
        <taxon>Ascidiacea</taxon>
        <taxon>Phlebobranchia</taxon>
        <taxon>Cionidae</taxon>
        <taxon>Ciona</taxon>
    </lineage>
</organism>
<evidence type="ECO:0000259" key="3">
    <source>
        <dbReference type="PROSITE" id="PS50234"/>
    </source>
</evidence>
<accession>F6ZX95</accession>
<name>F6ZX95_CIOIN</name>
<dbReference type="STRING" id="7719.ENSCINP00000026060"/>
<dbReference type="HOGENOM" id="CLU_008905_3_0_1"/>
<dbReference type="InterPro" id="IPR036465">
    <property type="entry name" value="vWFA_dom_sf"/>
</dbReference>
<evidence type="ECO:0000259" key="4">
    <source>
        <dbReference type="PROSITE" id="PS50923"/>
    </source>
</evidence>
<dbReference type="AlphaFoldDB" id="F6ZX95"/>
<keyword evidence="1" id="KW-1015">Disulfide bond</keyword>
<dbReference type="PANTHER" id="PTHR24020">
    <property type="entry name" value="COLLAGEN ALPHA"/>
    <property type="match status" value="1"/>
</dbReference>
<dbReference type="InterPro" id="IPR000436">
    <property type="entry name" value="Sushi_SCR_CCP_dom"/>
</dbReference>
<dbReference type="SMART" id="SM00327">
    <property type="entry name" value="VWA"/>
    <property type="match status" value="1"/>
</dbReference>
<keyword evidence="2" id="KW-0768">Sushi</keyword>
<keyword evidence="6" id="KW-1185">Reference proteome</keyword>
<dbReference type="PRINTS" id="PR00453">
    <property type="entry name" value="VWFADOMAIN"/>
</dbReference>
<feature type="domain" description="Sushi" evidence="4">
    <location>
        <begin position="1"/>
        <end position="38"/>
    </location>
</feature>
<dbReference type="PANTHER" id="PTHR24020:SF87">
    <property type="entry name" value="COLLAGEN ALPHA-1(VI) CHAIN-LIKE"/>
    <property type="match status" value="1"/>
</dbReference>
<dbReference type="CDD" id="cd00033">
    <property type="entry name" value="CCP"/>
    <property type="match status" value="2"/>
</dbReference>
<reference evidence="5" key="2">
    <citation type="journal article" date="2008" name="Genome Biol.">
        <title>Improved genome assembly and evidence-based global gene model set for the chordate Ciona intestinalis: new insight into intron and operon populations.</title>
        <authorList>
            <person name="Satou Y."/>
            <person name="Mineta K."/>
            <person name="Ogasawara M."/>
            <person name="Sasakura Y."/>
            <person name="Shoguchi E."/>
            <person name="Ueno K."/>
            <person name="Yamada L."/>
            <person name="Matsumoto J."/>
            <person name="Wasserscheid J."/>
            <person name="Dewar K."/>
            <person name="Wiley G.B."/>
            <person name="Macmil S.L."/>
            <person name="Roe B.A."/>
            <person name="Zeller R.W."/>
            <person name="Hastings K.E."/>
            <person name="Lemaire P."/>
            <person name="Lindquist E."/>
            <person name="Endo T."/>
            <person name="Hotta K."/>
            <person name="Inaba K."/>
        </authorList>
    </citation>
    <scope>NUCLEOTIDE SEQUENCE [LARGE SCALE GENOMIC DNA]</scope>
    <source>
        <strain evidence="5">wild type</strain>
    </source>
</reference>
<proteinExistence type="predicted"/>
<dbReference type="Proteomes" id="UP000008144">
    <property type="component" value="Chromosome 14"/>
</dbReference>
<evidence type="ECO:0000256" key="1">
    <source>
        <dbReference type="ARBA" id="ARBA00023157"/>
    </source>
</evidence>
<dbReference type="Gene3D" id="3.40.50.410">
    <property type="entry name" value="von Willebrand factor, type A domain"/>
    <property type="match status" value="1"/>
</dbReference>
<evidence type="ECO:0008006" key="7">
    <source>
        <dbReference type="Google" id="ProtNLM"/>
    </source>
</evidence>
<sequence>CEYTCNENYIRSGARYTTCVEDINGVRTFDNDAPTCTPTKCPAAAPAPVNGFKICSNENEFGSVCEYGCNIGYRSIGPLIAVCGRTADGTLRFNDTAPICQAIQCPQQSKILNGQVSCTDSNTYDSTCTFQCDQSNGYSLYPSGHSRTTCLSNSSWSWASPCCSRPCLNHSVIDMIFILDSSSSVGSDNWDVMKNFVRDVINLLSITETGTRVSIFRYNRRPDRQSQILLNDHIGDKQGLLSALDQMPYNGRGTWIGNALNHAKDFILQLRNGDRPDVIDVVLTITDGRSKDDVSVVSEELRKQGALTYAVGVIPPNGKGPR</sequence>
<dbReference type="GeneTree" id="ENSGT00940000163557"/>
<reference evidence="5" key="3">
    <citation type="submission" date="2025-08" db="UniProtKB">
        <authorList>
            <consortium name="Ensembl"/>
        </authorList>
    </citation>
    <scope>IDENTIFICATION</scope>
</reference>
<protein>
    <recommendedName>
        <fullName evidence="7">VWFA domain-containing protein</fullName>
    </recommendedName>
</protein>
<dbReference type="SMART" id="SM00032">
    <property type="entry name" value="CCP"/>
    <property type="match status" value="2"/>
</dbReference>
<evidence type="ECO:0000256" key="2">
    <source>
        <dbReference type="PROSITE-ProRule" id="PRU00302"/>
    </source>
</evidence>
<dbReference type="PROSITE" id="PS50923">
    <property type="entry name" value="SUSHI"/>
    <property type="match status" value="2"/>
</dbReference>
<evidence type="ECO:0000313" key="5">
    <source>
        <dbReference type="Ensembl" id="ENSCINP00000026060.2"/>
    </source>
</evidence>
<dbReference type="Gene3D" id="2.10.70.10">
    <property type="entry name" value="Complement Module, domain 1"/>
    <property type="match status" value="3"/>
</dbReference>
<feature type="domain" description="VWFA" evidence="3">
    <location>
        <begin position="174"/>
        <end position="313"/>
    </location>
</feature>
<dbReference type="Pfam" id="PF00092">
    <property type="entry name" value="VWA"/>
    <property type="match status" value="1"/>
</dbReference>
<reference evidence="5" key="4">
    <citation type="submission" date="2025-09" db="UniProtKB">
        <authorList>
            <consortium name="Ensembl"/>
        </authorList>
    </citation>
    <scope>IDENTIFICATION</scope>
</reference>